<keyword evidence="3" id="KW-1185">Reference proteome</keyword>
<accession>A0A9X9PUY7</accession>
<evidence type="ECO:0000256" key="1">
    <source>
        <dbReference type="SAM" id="MobiDB-lite"/>
    </source>
</evidence>
<protein>
    <submittedName>
        <fullName evidence="2">Uncharacterized protein</fullName>
    </submittedName>
</protein>
<name>A0A9X9PUY7_GULGU</name>
<evidence type="ECO:0000313" key="3">
    <source>
        <dbReference type="Proteomes" id="UP000269945"/>
    </source>
</evidence>
<feature type="region of interest" description="Disordered" evidence="1">
    <location>
        <begin position="45"/>
        <end position="79"/>
    </location>
</feature>
<feature type="non-terminal residue" evidence="2">
    <location>
        <position position="119"/>
    </location>
</feature>
<proteinExistence type="predicted"/>
<reference evidence="2 3" key="1">
    <citation type="submission" date="2018-10" db="EMBL/GenBank/DDBJ databases">
        <authorList>
            <person name="Ekblom R."/>
            <person name="Jareborg N."/>
        </authorList>
    </citation>
    <scope>NUCLEOTIDE SEQUENCE [LARGE SCALE GENOMIC DNA]</scope>
    <source>
        <tissue evidence="2">Muscle</tissue>
    </source>
</reference>
<dbReference type="EMBL" id="CYRY02002905">
    <property type="protein sequence ID" value="VCW67611.1"/>
    <property type="molecule type" value="Genomic_DNA"/>
</dbReference>
<gene>
    <name evidence="2" type="ORF">BN2614_LOCUS1</name>
</gene>
<evidence type="ECO:0000313" key="2">
    <source>
        <dbReference type="EMBL" id="VCW67611.1"/>
    </source>
</evidence>
<organism evidence="2 3">
    <name type="scientific">Gulo gulo</name>
    <name type="common">Wolverine</name>
    <name type="synonym">Gluton</name>
    <dbReference type="NCBI Taxonomy" id="48420"/>
    <lineage>
        <taxon>Eukaryota</taxon>
        <taxon>Metazoa</taxon>
        <taxon>Chordata</taxon>
        <taxon>Craniata</taxon>
        <taxon>Vertebrata</taxon>
        <taxon>Euteleostomi</taxon>
        <taxon>Mammalia</taxon>
        <taxon>Eutheria</taxon>
        <taxon>Laurasiatheria</taxon>
        <taxon>Carnivora</taxon>
        <taxon>Caniformia</taxon>
        <taxon>Musteloidea</taxon>
        <taxon>Mustelidae</taxon>
        <taxon>Guloninae</taxon>
        <taxon>Gulo</taxon>
    </lineage>
</organism>
<dbReference type="Proteomes" id="UP000269945">
    <property type="component" value="Unassembled WGS sequence"/>
</dbReference>
<comment type="caution">
    <text evidence="2">The sequence shown here is derived from an EMBL/GenBank/DDBJ whole genome shotgun (WGS) entry which is preliminary data.</text>
</comment>
<dbReference type="AlphaFoldDB" id="A0A9X9PUY7"/>
<sequence length="119" mass="13608">PLKELAEQLKAQLEKANKFKETVTQRSSKGSGVENEDQEVILVKTDQSGQVWPLHTPGKPLESKAGRRKRQMASTHEEKERVRYFHDDDNLSLNDLVKNEKMGTAENQNKLFMKMASKV</sequence>
<feature type="non-terminal residue" evidence="2">
    <location>
        <position position="1"/>
    </location>
</feature>